<name>A0AAD7G515_MYCRO</name>
<gene>
    <name evidence="1" type="ORF">B0H17DRAFT_950658</name>
</gene>
<organism evidence="1 2">
    <name type="scientific">Mycena rosella</name>
    <name type="common">Pink bonnet</name>
    <name type="synonym">Agaricus rosellus</name>
    <dbReference type="NCBI Taxonomy" id="1033263"/>
    <lineage>
        <taxon>Eukaryota</taxon>
        <taxon>Fungi</taxon>
        <taxon>Dikarya</taxon>
        <taxon>Basidiomycota</taxon>
        <taxon>Agaricomycotina</taxon>
        <taxon>Agaricomycetes</taxon>
        <taxon>Agaricomycetidae</taxon>
        <taxon>Agaricales</taxon>
        <taxon>Marasmiineae</taxon>
        <taxon>Mycenaceae</taxon>
        <taxon>Mycena</taxon>
    </lineage>
</organism>
<accession>A0AAD7G515</accession>
<dbReference type="AlphaFoldDB" id="A0AAD7G515"/>
<dbReference type="Gene3D" id="3.60.130.30">
    <property type="match status" value="1"/>
</dbReference>
<protein>
    <submittedName>
        <fullName evidence="1">Uncharacterized protein</fullName>
    </submittedName>
</protein>
<sequence length="281" mass="31297">PLVDAHGRIFAVLVGQRRDSVWDADVLEAYQLITAEGMAATFPTTMRRHRRGLFAVINAGLSYGKGQTVPSALRVDPQYAGIAERLLGSMAIQRMAAFASFSFAMWAPRLYKYYRKHNEALHAHLPGLPRNFKRSVFSCAPFNFGPHVWTFCHRNVLNVPFGWCTVQSAGEFDATRSGPLVLWDLKLAVEFPHGALILLPSATIAHSNVPVRTEETRISFTQFTAGGLIRYVDNGFRTEGQLAEEDEAEFARMAEAKGVRWEMGLGPLSTIDELLEIIAEE</sequence>
<dbReference type="EMBL" id="JARKIE010000205">
    <property type="protein sequence ID" value="KAJ7667127.1"/>
    <property type="molecule type" value="Genomic_DNA"/>
</dbReference>
<evidence type="ECO:0000313" key="2">
    <source>
        <dbReference type="Proteomes" id="UP001221757"/>
    </source>
</evidence>
<keyword evidence="2" id="KW-1185">Reference proteome</keyword>
<comment type="caution">
    <text evidence="1">The sequence shown here is derived from an EMBL/GenBank/DDBJ whole genome shotgun (WGS) entry which is preliminary data.</text>
</comment>
<reference evidence="1" key="1">
    <citation type="submission" date="2023-03" db="EMBL/GenBank/DDBJ databases">
        <title>Massive genome expansion in bonnet fungi (Mycena s.s.) driven by repeated elements and novel gene families across ecological guilds.</title>
        <authorList>
            <consortium name="Lawrence Berkeley National Laboratory"/>
            <person name="Harder C.B."/>
            <person name="Miyauchi S."/>
            <person name="Viragh M."/>
            <person name="Kuo A."/>
            <person name="Thoen E."/>
            <person name="Andreopoulos B."/>
            <person name="Lu D."/>
            <person name="Skrede I."/>
            <person name="Drula E."/>
            <person name="Henrissat B."/>
            <person name="Morin E."/>
            <person name="Kohler A."/>
            <person name="Barry K."/>
            <person name="LaButti K."/>
            <person name="Morin E."/>
            <person name="Salamov A."/>
            <person name="Lipzen A."/>
            <person name="Mereny Z."/>
            <person name="Hegedus B."/>
            <person name="Baldrian P."/>
            <person name="Stursova M."/>
            <person name="Weitz H."/>
            <person name="Taylor A."/>
            <person name="Grigoriev I.V."/>
            <person name="Nagy L.G."/>
            <person name="Martin F."/>
            <person name="Kauserud H."/>
        </authorList>
    </citation>
    <scope>NUCLEOTIDE SEQUENCE</scope>
    <source>
        <strain evidence="1">CBHHK067</strain>
    </source>
</reference>
<proteinExistence type="predicted"/>
<evidence type="ECO:0000313" key="1">
    <source>
        <dbReference type="EMBL" id="KAJ7667127.1"/>
    </source>
</evidence>
<feature type="non-terminal residue" evidence="1">
    <location>
        <position position="1"/>
    </location>
</feature>
<dbReference type="Proteomes" id="UP001221757">
    <property type="component" value="Unassembled WGS sequence"/>
</dbReference>